<organism evidence="2 3">
    <name type="scientific">Streptomyces toyocaensis</name>
    <dbReference type="NCBI Taxonomy" id="55952"/>
    <lineage>
        <taxon>Bacteria</taxon>
        <taxon>Bacillati</taxon>
        <taxon>Actinomycetota</taxon>
        <taxon>Actinomycetes</taxon>
        <taxon>Kitasatosporales</taxon>
        <taxon>Streptomycetaceae</taxon>
        <taxon>Streptomyces</taxon>
    </lineage>
</organism>
<dbReference type="NCBIfam" id="NF038080">
    <property type="entry name" value="PG_bind_siph"/>
    <property type="match status" value="1"/>
</dbReference>
<dbReference type="Proteomes" id="UP000028341">
    <property type="component" value="Unassembled WGS sequence"/>
</dbReference>
<sequence>MAPARCVPYRRRGVTDGAAGAGVVAAAVPSLLPPRTPFPKVACFGPCAHGSSVTEPGRVPVRRGAGRFHRSPRGPRRSGEDRVATRVCQEAQGRRGAAADGLPGPSRWEPLVAGAGRDVSSGASASGLTGASPAPSPLGVPGCPGRGPFRPGAENIHVTRLGRQLVRKGFGRHRTSGPGPRRCEEGRRTVGAVRRVQGRRGGAGDGCPGPETWRRLCS</sequence>
<proteinExistence type="predicted"/>
<feature type="region of interest" description="Disordered" evidence="1">
    <location>
        <begin position="55"/>
        <end position="153"/>
    </location>
</feature>
<dbReference type="InterPro" id="IPR036365">
    <property type="entry name" value="PGBD-like_sf"/>
</dbReference>
<dbReference type="eggNOG" id="COG3409">
    <property type="taxonomic scope" value="Bacteria"/>
</dbReference>
<dbReference type="InterPro" id="IPR036366">
    <property type="entry name" value="PGBDSf"/>
</dbReference>
<accession>A0A081XU66</accession>
<dbReference type="InterPro" id="IPR047763">
    <property type="entry name" value="PG_bind_dom_phiBT1-type"/>
</dbReference>
<evidence type="ECO:0000313" key="2">
    <source>
        <dbReference type="EMBL" id="KES07089.1"/>
    </source>
</evidence>
<evidence type="ECO:0000313" key="3">
    <source>
        <dbReference type="Proteomes" id="UP000028341"/>
    </source>
</evidence>
<feature type="compositionally biased region" description="Basic residues" evidence="1">
    <location>
        <begin position="60"/>
        <end position="76"/>
    </location>
</feature>
<keyword evidence="3" id="KW-1185">Reference proteome</keyword>
<dbReference type="EMBL" id="JFCB01000007">
    <property type="protein sequence ID" value="KES07089.1"/>
    <property type="molecule type" value="Genomic_DNA"/>
</dbReference>
<dbReference type="STRING" id="55952.BU52_10870"/>
<reference evidence="2 3" key="1">
    <citation type="submission" date="2014-02" db="EMBL/GenBank/DDBJ databases">
        <title>The genome announcement of Streptomyces toyocaensis NRRL15009.</title>
        <authorList>
            <person name="Hong H.-J."/>
            <person name="Kwun M.J."/>
        </authorList>
    </citation>
    <scope>NUCLEOTIDE SEQUENCE [LARGE SCALE GENOMIC DNA]</scope>
    <source>
        <strain evidence="2 3">NRRL 15009</strain>
    </source>
</reference>
<dbReference type="AlphaFoldDB" id="A0A081XU66"/>
<comment type="caution">
    <text evidence="2">The sequence shown here is derived from an EMBL/GenBank/DDBJ whole genome shotgun (WGS) entry which is preliminary data.</text>
</comment>
<dbReference type="Gene3D" id="1.10.101.10">
    <property type="entry name" value="PGBD-like superfamily/PGBD"/>
    <property type="match status" value="1"/>
</dbReference>
<dbReference type="SUPFAM" id="SSF47090">
    <property type="entry name" value="PGBD-like"/>
    <property type="match status" value="1"/>
</dbReference>
<name>A0A081XU66_STRTO</name>
<gene>
    <name evidence="2" type="ORF">BU52_10870</name>
</gene>
<feature type="region of interest" description="Disordered" evidence="1">
    <location>
        <begin position="198"/>
        <end position="218"/>
    </location>
</feature>
<protein>
    <submittedName>
        <fullName evidence="2">Uncharacterized protein</fullName>
    </submittedName>
</protein>
<evidence type="ECO:0000256" key="1">
    <source>
        <dbReference type="SAM" id="MobiDB-lite"/>
    </source>
</evidence>
<feature type="compositionally biased region" description="Low complexity" evidence="1">
    <location>
        <begin position="120"/>
        <end position="152"/>
    </location>
</feature>